<name>A0A1X1KG52_STRMT</name>
<organism evidence="2 3">
    <name type="scientific">Streptococcus mitis</name>
    <dbReference type="NCBI Taxonomy" id="28037"/>
    <lineage>
        <taxon>Bacteria</taxon>
        <taxon>Bacillati</taxon>
        <taxon>Bacillota</taxon>
        <taxon>Bacilli</taxon>
        <taxon>Lactobacillales</taxon>
        <taxon>Streptococcaceae</taxon>
        <taxon>Streptococcus</taxon>
        <taxon>Streptococcus mitis group</taxon>
    </lineage>
</organism>
<comment type="caution">
    <text evidence="2">The sequence shown here is derived from an EMBL/GenBank/DDBJ whole genome shotgun (WGS) entry which is preliminary data.</text>
</comment>
<gene>
    <name evidence="2" type="ORF">B7697_06665</name>
</gene>
<evidence type="ECO:0000313" key="3">
    <source>
        <dbReference type="Proteomes" id="UP000193102"/>
    </source>
</evidence>
<accession>A0A1X1KG52</accession>
<protein>
    <submittedName>
        <fullName evidence="2">DUF1837 domain-containing protein</fullName>
    </submittedName>
</protein>
<feature type="domain" description="Anti-bacteriophage protein A/HamA C-terminal" evidence="1">
    <location>
        <begin position="20"/>
        <end position="297"/>
    </location>
</feature>
<sequence>MKINSNSIRIKDVTTHLGTFDISSNNKLEVFSFIINANDFDYKNATEQLLESVAEFALSRKINKEYKDKPLALSKKAREKFRDYTENKGELGEFFLYCFLEGHLGAPKILSKLELKTAKNMYVNGADGLHYLKLVDGNYHLIFGESKVEKKLTDGLRHAFESISDFKKGKNKKDNDKSGIMFERGLLNSNLDREIEDENEKLFLKSIIYPSTKSGFYVDDAFGIFVGFEFNYTDLQKLSNNDFREVIKDKIIEVTKKQIKNINKYVENYKLFGHTFYIYVLPFANIEDDREMILKELLS</sequence>
<dbReference type="AlphaFoldDB" id="A0A1X1KG52"/>
<dbReference type="RefSeq" id="WP_049511035.1">
    <property type="nucleotide sequence ID" value="NZ_CAMHZD010000006.1"/>
</dbReference>
<evidence type="ECO:0000313" key="2">
    <source>
        <dbReference type="EMBL" id="ORO98397.1"/>
    </source>
</evidence>
<reference evidence="2 3" key="1">
    <citation type="journal article" date="2016" name="Eur. J. Clin. Microbiol. Infect. Dis.">
        <title>Whole genome sequencing as a tool for phylogenetic analysis of clinical strains of Mitis group streptococci.</title>
        <authorList>
            <person name="Rasmussen L.H."/>
            <person name="Dargis R."/>
            <person name="Hojholt K."/>
            <person name="Christensen J.J."/>
            <person name="Skovgaard O."/>
            <person name="Justesen U.S."/>
            <person name="Rosenvinge F.S."/>
            <person name="Moser C."/>
            <person name="Lukjancenko O."/>
            <person name="Rasmussen S."/>
            <person name="Nielsen X.C."/>
        </authorList>
    </citation>
    <scope>NUCLEOTIDE SEQUENCE [LARGE SCALE GENOMIC DNA]</scope>
    <source>
        <strain evidence="2 3">RH_17024_08</strain>
    </source>
</reference>
<dbReference type="Proteomes" id="UP000193102">
    <property type="component" value="Unassembled WGS sequence"/>
</dbReference>
<dbReference type="Pfam" id="PF08878">
    <property type="entry name" value="HamA"/>
    <property type="match status" value="1"/>
</dbReference>
<evidence type="ECO:0000259" key="1">
    <source>
        <dbReference type="Pfam" id="PF08878"/>
    </source>
</evidence>
<dbReference type="EMBL" id="NCVI01000020">
    <property type="protein sequence ID" value="ORO98397.1"/>
    <property type="molecule type" value="Genomic_DNA"/>
</dbReference>
<dbReference type="InterPro" id="IPR014976">
    <property type="entry name" value="AbpA_HamA_C"/>
</dbReference>
<proteinExistence type="predicted"/>